<evidence type="ECO:0000313" key="3">
    <source>
        <dbReference type="Proteomes" id="UP001259832"/>
    </source>
</evidence>
<organism evidence="2 3">
    <name type="scientific">Phytophthora citrophthora</name>
    <dbReference type="NCBI Taxonomy" id="4793"/>
    <lineage>
        <taxon>Eukaryota</taxon>
        <taxon>Sar</taxon>
        <taxon>Stramenopiles</taxon>
        <taxon>Oomycota</taxon>
        <taxon>Peronosporomycetes</taxon>
        <taxon>Peronosporales</taxon>
        <taxon>Peronosporaceae</taxon>
        <taxon>Phytophthora</taxon>
    </lineage>
</organism>
<sequence>MSGDLHTPKSDSKREEKKKAVNPHPSTQIKCPRSEVQRERGYMQRAHAESAPATSPGRGYVWIPCHAECLEVIVCSDRVAFWWRAAGLASGYSRHKMADQLNTKRPNQGDVRENEGGRWSEWIPQCPALLAKCTRDCTEDRALRRPGGGLRAGRSESLAAAAVIEPVSELLSNR</sequence>
<feature type="compositionally biased region" description="Basic and acidic residues" evidence="1">
    <location>
        <begin position="1"/>
        <end position="19"/>
    </location>
</feature>
<dbReference type="Proteomes" id="UP001259832">
    <property type="component" value="Unassembled WGS sequence"/>
</dbReference>
<protein>
    <submittedName>
        <fullName evidence="2">Uncharacterized protein</fullName>
    </submittedName>
</protein>
<feature type="compositionally biased region" description="Basic and acidic residues" evidence="1">
    <location>
        <begin position="32"/>
        <end position="48"/>
    </location>
</feature>
<reference evidence="2" key="1">
    <citation type="submission" date="2023-08" db="EMBL/GenBank/DDBJ databases">
        <title>Reference Genome Resource for the Citrus Pathogen Phytophthora citrophthora.</title>
        <authorList>
            <person name="Moller H."/>
            <person name="Coetzee B."/>
            <person name="Rose L.J."/>
            <person name="Van Niekerk J.M."/>
        </authorList>
    </citation>
    <scope>NUCLEOTIDE SEQUENCE</scope>
    <source>
        <strain evidence="2">STE-U-9442</strain>
    </source>
</reference>
<gene>
    <name evidence="2" type="ORF">P3T76_007862</name>
</gene>
<dbReference type="AlphaFoldDB" id="A0AAD9GM11"/>
<comment type="caution">
    <text evidence="2">The sequence shown here is derived from an EMBL/GenBank/DDBJ whole genome shotgun (WGS) entry which is preliminary data.</text>
</comment>
<evidence type="ECO:0000256" key="1">
    <source>
        <dbReference type="SAM" id="MobiDB-lite"/>
    </source>
</evidence>
<accession>A0AAD9GM11</accession>
<keyword evidence="3" id="KW-1185">Reference proteome</keyword>
<evidence type="ECO:0000313" key="2">
    <source>
        <dbReference type="EMBL" id="KAK1940411.1"/>
    </source>
</evidence>
<feature type="region of interest" description="Disordered" evidence="1">
    <location>
        <begin position="1"/>
        <end position="55"/>
    </location>
</feature>
<dbReference type="EMBL" id="JASMQC010000014">
    <property type="protein sequence ID" value="KAK1940411.1"/>
    <property type="molecule type" value="Genomic_DNA"/>
</dbReference>
<proteinExistence type="predicted"/>
<name>A0AAD9GM11_9STRA</name>